<sequence>PAVSQLQPLRQISLIDADCVTLETEKRGHGNWKDMKLICGKTVARKNGWKECLWDWPTPTERTEPRKPTRMPSGPWFGKEARHLRS</sequence>
<keyword evidence="3" id="KW-1185">Reference proteome</keyword>
<proteinExistence type="predicted"/>
<accession>A0AAD9WKG8</accession>
<reference evidence="2" key="1">
    <citation type="journal article" date="2023" name="Plant J.">
        <title>Genome sequences and population genomics provide insights into the demographic history, inbreeding, and mutation load of two 'living fossil' tree species of Dipteronia.</title>
        <authorList>
            <person name="Feng Y."/>
            <person name="Comes H.P."/>
            <person name="Chen J."/>
            <person name="Zhu S."/>
            <person name="Lu R."/>
            <person name="Zhang X."/>
            <person name="Li P."/>
            <person name="Qiu J."/>
            <person name="Olsen K.M."/>
            <person name="Qiu Y."/>
        </authorList>
    </citation>
    <scope>NUCLEOTIDE SEQUENCE</scope>
    <source>
        <strain evidence="2">KIB01</strain>
    </source>
</reference>
<dbReference type="EMBL" id="JANJYI010000063">
    <property type="protein sequence ID" value="KAK2633405.1"/>
    <property type="molecule type" value="Genomic_DNA"/>
</dbReference>
<feature type="region of interest" description="Disordered" evidence="1">
    <location>
        <begin position="58"/>
        <end position="86"/>
    </location>
</feature>
<organism evidence="2 3">
    <name type="scientific">Dipteronia dyeriana</name>
    <dbReference type="NCBI Taxonomy" id="168575"/>
    <lineage>
        <taxon>Eukaryota</taxon>
        <taxon>Viridiplantae</taxon>
        <taxon>Streptophyta</taxon>
        <taxon>Embryophyta</taxon>
        <taxon>Tracheophyta</taxon>
        <taxon>Spermatophyta</taxon>
        <taxon>Magnoliopsida</taxon>
        <taxon>eudicotyledons</taxon>
        <taxon>Gunneridae</taxon>
        <taxon>Pentapetalae</taxon>
        <taxon>rosids</taxon>
        <taxon>malvids</taxon>
        <taxon>Sapindales</taxon>
        <taxon>Sapindaceae</taxon>
        <taxon>Hippocastanoideae</taxon>
        <taxon>Acereae</taxon>
        <taxon>Dipteronia</taxon>
    </lineage>
</organism>
<gene>
    <name evidence="2" type="ORF">Ddye_032661</name>
</gene>
<name>A0AAD9WKG8_9ROSI</name>
<feature type="non-terminal residue" evidence="2">
    <location>
        <position position="1"/>
    </location>
</feature>
<evidence type="ECO:0000313" key="2">
    <source>
        <dbReference type="EMBL" id="KAK2633405.1"/>
    </source>
</evidence>
<dbReference type="AlphaFoldDB" id="A0AAD9WKG8"/>
<evidence type="ECO:0000313" key="3">
    <source>
        <dbReference type="Proteomes" id="UP001280121"/>
    </source>
</evidence>
<evidence type="ECO:0000256" key="1">
    <source>
        <dbReference type="SAM" id="MobiDB-lite"/>
    </source>
</evidence>
<comment type="caution">
    <text evidence="2">The sequence shown here is derived from an EMBL/GenBank/DDBJ whole genome shotgun (WGS) entry which is preliminary data.</text>
</comment>
<protein>
    <submittedName>
        <fullName evidence="2">Uncharacterized protein</fullName>
    </submittedName>
</protein>
<dbReference type="Proteomes" id="UP001280121">
    <property type="component" value="Unassembled WGS sequence"/>
</dbReference>